<proteinExistence type="predicted"/>
<accession>A0A1X7VVX7</accession>
<reference evidence="1" key="1">
    <citation type="submission" date="2017-05" db="UniProtKB">
        <authorList>
            <consortium name="EnsemblMetazoa"/>
        </authorList>
    </citation>
    <scope>IDENTIFICATION</scope>
</reference>
<protein>
    <submittedName>
        <fullName evidence="1">Uncharacterized protein</fullName>
    </submittedName>
</protein>
<dbReference type="AlphaFoldDB" id="A0A1X7VVX7"/>
<organism evidence="1">
    <name type="scientific">Amphimedon queenslandica</name>
    <name type="common">Sponge</name>
    <dbReference type="NCBI Taxonomy" id="400682"/>
    <lineage>
        <taxon>Eukaryota</taxon>
        <taxon>Metazoa</taxon>
        <taxon>Porifera</taxon>
        <taxon>Demospongiae</taxon>
        <taxon>Heteroscleromorpha</taxon>
        <taxon>Haplosclerida</taxon>
        <taxon>Niphatidae</taxon>
        <taxon>Amphimedon</taxon>
    </lineage>
</organism>
<sequence>MKNDCNHCIVTVQQLQIESKAINVLKGNTPRITRGLLLGLLNYIYCACSQISSFSLQADTRGEEDNSLLYLLQSSVTECSCLIVGRAI</sequence>
<name>A0A1X7VVX7_AMPQE</name>
<dbReference type="InParanoid" id="A0A1X7VVX7"/>
<dbReference type="EnsemblMetazoa" id="Aqu2.1.44015_001">
    <property type="protein sequence ID" value="Aqu2.1.44015_001"/>
    <property type="gene ID" value="Aqu2.1.44015"/>
</dbReference>
<evidence type="ECO:0000313" key="1">
    <source>
        <dbReference type="EnsemblMetazoa" id="Aqu2.1.44015_001"/>
    </source>
</evidence>